<organism evidence="1 2">
    <name type="scientific">Arthrobacter gyeryongensis</name>
    <dbReference type="NCBI Taxonomy" id="1650592"/>
    <lineage>
        <taxon>Bacteria</taxon>
        <taxon>Bacillati</taxon>
        <taxon>Actinomycetota</taxon>
        <taxon>Actinomycetes</taxon>
        <taxon>Micrococcales</taxon>
        <taxon>Micrococcaceae</taxon>
        <taxon>Arthrobacter</taxon>
    </lineage>
</organism>
<dbReference type="Proteomes" id="UP001500200">
    <property type="component" value="Unassembled WGS sequence"/>
</dbReference>
<dbReference type="EMBL" id="BAABKK010000038">
    <property type="protein sequence ID" value="GAA5202029.1"/>
    <property type="molecule type" value="Genomic_DNA"/>
</dbReference>
<keyword evidence="2" id="KW-1185">Reference proteome</keyword>
<proteinExistence type="predicted"/>
<evidence type="ECO:0000313" key="2">
    <source>
        <dbReference type="Proteomes" id="UP001500200"/>
    </source>
</evidence>
<evidence type="ECO:0000313" key="1">
    <source>
        <dbReference type="EMBL" id="GAA5202029.1"/>
    </source>
</evidence>
<reference evidence="2" key="1">
    <citation type="journal article" date="2019" name="Int. J. Syst. Evol. Microbiol.">
        <title>The Global Catalogue of Microorganisms (GCM) 10K type strain sequencing project: providing services to taxonomists for standard genome sequencing and annotation.</title>
        <authorList>
            <consortium name="The Broad Institute Genomics Platform"/>
            <consortium name="The Broad Institute Genome Sequencing Center for Infectious Disease"/>
            <person name="Wu L."/>
            <person name="Ma J."/>
        </authorList>
    </citation>
    <scope>NUCLEOTIDE SEQUENCE [LARGE SCALE GENOMIC DNA]</scope>
    <source>
        <strain evidence="2">JCM 18514</strain>
    </source>
</reference>
<protein>
    <submittedName>
        <fullName evidence="1">Uncharacterized protein</fullName>
    </submittedName>
</protein>
<accession>A0ABP9SVR6</accession>
<sequence length="70" mass="7445">MRVAVVKQGPQIFPSGQLARVLAAVRPQRAHVAAPVVRGRPRLVLRGLRPSGFSLVIVDDAGPARADRAV</sequence>
<comment type="caution">
    <text evidence="1">The sequence shown here is derived from an EMBL/GenBank/DDBJ whole genome shotgun (WGS) entry which is preliminary data.</text>
</comment>
<gene>
    <name evidence="1" type="ORF">GCM10023346_47860</name>
</gene>
<name>A0ABP9SVR6_9MICC</name>